<dbReference type="Proteomes" id="UP000188929">
    <property type="component" value="Unassembled WGS sequence"/>
</dbReference>
<proteinExistence type="predicted"/>
<dbReference type="AlphaFoldDB" id="A0A1V2IAU5"/>
<evidence type="ECO:0000313" key="2">
    <source>
        <dbReference type="Proteomes" id="UP000188929"/>
    </source>
</evidence>
<organism evidence="1 2">
    <name type="scientific">Pseudofrankia asymbiotica</name>
    <dbReference type="NCBI Taxonomy" id="1834516"/>
    <lineage>
        <taxon>Bacteria</taxon>
        <taxon>Bacillati</taxon>
        <taxon>Actinomycetota</taxon>
        <taxon>Actinomycetes</taxon>
        <taxon>Frankiales</taxon>
        <taxon>Frankiaceae</taxon>
        <taxon>Pseudofrankia</taxon>
    </lineage>
</organism>
<dbReference type="PANTHER" id="PTHR34613">
    <property type="entry name" value="SLL0800 PROTEIN"/>
    <property type="match status" value="1"/>
</dbReference>
<sequence length="295" mass="32162">MPSGEHESAVATFAAFPDVTAALLDRRFGIGLPAHDGAQRGPTVFQKLVPTSYHADKTLVFTNVGRRVYAVVIEVQRRWVADKWVKWKVYATSLEQELDVGVILAVFCPDPEVAARYRGLCGTEKFSVRLWPCVLSPDDLPLVVDPAHAKANLALATLALVCHGADDVETLEPAFTAVYEAMHDIDLDLAREICDMLIAGLSKTARARWEEHMTVVDSEYRSELFREIEARGRTEGKAEGLAEAKADAVLIVLSRRGVPVPDAAAAKIRACADLDLLDAWLGRALTATSAEDVIA</sequence>
<keyword evidence="2" id="KW-1185">Reference proteome</keyword>
<dbReference type="STRING" id="1834516.BL253_14095"/>
<dbReference type="EMBL" id="MOMC01000027">
    <property type="protein sequence ID" value="ONH30284.1"/>
    <property type="molecule type" value="Genomic_DNA"/>
</dbReference>
<name>A0A1V2IAU5_9ACTN</name>
<accession>A0A1V2IAU5</accession>
<dbReference type="PANTHER" id="PTHR34613:SF1">
    <property type="entry name" value="SLL6017 PROTEIN"/>
    <property type="match status" value="1"/>
</dbReference>
<reference evidence="2" key="1">
    <citation type="submission" date="2016-10" db="EMBL/GenBank/DDBJ databases">
        <title>Frankia sp. NRRL B-16386 Genome sequencing.</title>
        <authorList>
            <person name="Ghodhbane-Gtari F."/>
            <person name="Swanson E."/>
            <person name="Gueddou A."/>
            <person name="Hezbri K."/>
            <person name="Ktari K."/>
            <person name="Nouioui I."/>
            <person name="Morris K."/>
            <person name="Simpson S."/>
            <person name="Abebe-Akele F."/>
            <person name="Thomas K."/>
            <person name="Gtari M."/>
            <person name="Tisa L.S."/>
        </authorList>
    </citation>
    <scope>NUCLEOTIDE SEQUENCE [LARGE SCALE GENOMIC DNA]</scope>
    <source>
        <strain evidence="2">NRRL B-16386</strain>
    </source>
</reference>
<evidence type="ECO:0000313" key="1">
    <source>
        <dbReference type="EMBL" id="ONH30284.1"/>
    </source>
</evidence>
<protein>
    <submittedName>
        <fullName evidence="1">Uncharacterized protein</fullName>
    </submittedName>
</protein>
<comment type="caution">
    <text evidence="1">The sequence shown here is derived from an EMBL/GenBank/DDBJ whole genome shotgun (WGS) entry which is preliminary data.</text>
</comment>
<gene>
    <name evidence="1" type="ORF">BL253_14095</name>
</gene>